<dbReference type="CDD" id="cd01846">
    <property type="entry name" value="fatty_acyltransferase_like"/>
    <property type="match status" value="1"/>
</dbReference>
<reference evidence="3" key="1">
    <citation type="journal article" date="2020" name="Fungal Divers.">
        <title>Resolving the Mortierellaceae phylogeny through synthesis of multi-gene phylogenetics and phylogenomics.</title>
        <authorList>
            <person name="Vandepol N."/>
            <person name="Liber J."/>
            <person name="Desiro A."/>
            <person name="Na H."/>
            <person name="Kennedy M."/>
            <person name="Barry K."/>
            <person name="Grigoriev I.V."/>
            <person name="Miller A.N."/>
            <person name="O'Donnell K."/>
            <person name="Stajich J.E."/>
            <person name="Bonito G."/>
        </authorList>
    </citation>
    <scope>NUCLEOTIDE SEQUENCE</scope>
    <source>
        <strain evidence="3">NRRL 2591</strain>
    </source>
</reference>
<dbReference type="InterPro" id="IPR001087">
    <property type="entry name" value="GDSL"/>
</dbReference>
<dbReference type="GO" id="GO:0016788">
    <property type="term" value="F:hydrolase activity, acting on ester bonds"/>
    <property type="evidence" value="ECO:0007669"/>
    <property type="project" value="InterPro"/>
</dbReference>
<gene>
    <name evidence="3" type="ORF">EC957_008342</name>
</gene>
<feature type="chain" id="PRO_5040473296" evidence="2">
    <location>
        <begin position="25"/>
        <end position="318"/>
    </location>
</feature>
<dbReference type="AlphaFoldDB" id="A0A9P6FC94"/>
<dbReference type="Pfam" id="PF00657">
    <property type="entry name" value="Lipase_GDSL"/>
    <property type="match status" value="1"/>
</dbReference>
<feature type="signal peptide" evidence="2">
    <location>
        <begin position="1"/>
        <end position="24"/>
    </location>
</feature>
<name>A0A9P6FC94_9FUNG</name>
<dbReference type="EMBL" id="JAAAXW010000041">
    <property type="protein sequence ID" value="KAF9547505.1"/>
    <property type="molecule type" value="Genomic_DNA"/>
</dbReference>
<comment type="caution">
    <text evidence="3">The sequence shown here is derived from an EMBL/GenBank/DDBJ whole genome shotgun (WGS) entry which is preliminary data.</text>
</comment>
<sequence length="318" mass="35090">MLFNIASLVAVALATATAASSVEAKPTSNGNCHFDNLLVFGDSYSDIGNDYKLSNKVWPPKFYDHGRFTNGLVWSEHVARHKHLKLKNYAFGGATTDSKFVQGYTGAASDLAVPGFIQQIDQYYSPKPIPKKDLASSLFVVDFQGNDYFFNLAASPTAVVANIERGIEKLIKLGAQNFLVVENFDFGIIPYFGGNATVSGAFSQAAKAQLVAYKDLEKRLAKKYGRPSDAKHPFRGACHKDNKKAKVTFGYYKLNDFLNHLREPKVLKRLGITDDVHGCVSNDYKTVCKDAGKYLFWDAFHPTAKVHKALGDAITELI</sequence>
<evidence type="ECO:0000256" key="1">
    <source>
        <dbReference type="ARBA" id="ARBA00008668"/>
    </source>
</evidence>
<keyword evidence="2" id="KW-0732">Signal</keyword>
<accession>A0A9P6FC94</accession>
<proteinExistence type="inferred from homology"/>
<dbReference type="Gene3D" id="3.40.50.1110">
    <property type="entry name" value="SGNH hydrolase"/>
    <property type="match status" value="1"/>
</dbReference>
<evidence type="ECO:0000256" key="2">
    <source>
        <dbReference type="SAM" id="SignalP"/>
    </source>
</evidence>
<dbReference type="Proteomes" id="UP000723463">
    <property type="component" value="Unassembled WGS sequence"/>
</dbReference>
<dbReference type="PANTHER" id="PTHR22835">
    <property type="entry name" value="ZINC FINGER FYVE DOMAIN CONTAINING PROTEIN"/>
    <property type="match status" value="1"/>
</dbReference>
<protein>
    <submittedName>
        <fullName evidence="3">Uncharacterized protein</fullName>
    </submittedName>
</protein>
<evidence type="ECO:0000313" key="4">
    <source>
        <dbReference type="Proteomes" id="UP000723463"/>
    </source>
</evidence>
<evidence type="ECO:0000313" key="3">
    <source>
        <dbReference type="EMBL" id="KAF9547505.1"/>
    </source>
</evidence>
<keyword evidence="4" id="KW-1185">Reference proteome</keyword>
<dbReference type="SUPFAM" id="SSF52266">
    <property type="entry name" value="SGNH hydrolase"/>
    <property type="match status" value="1"/>
</dbReference>
<organism evidence="3 4">
    <name type="scientific">Mortierella hygrophila</name>
    <dbReference type="NCBI Taxonomy" id="979708"/>
    <lineage>
        <taxon>Eukaryota</taxon>
        <taxon>Fungi</taxon>
        <taxon>Fungi incertae sedis</taxon>
        <taxon>Mucoromycota</taxon>
        <taxon>Mortierellomycotina</taxon>
        <taxon>Mortierellomycetes</taxon>
        <taxon>Mortierellales</taxon>
        <taxon>Mortierellaceae</taxon>
        <taxon>Mortierella</taxon>
    </lineage>
</organism>
<dbReference type="PANTHER" id="PTHR22835:SF663">
    <property type="entry name" value="LIPASE-LIKE"/>
    <property type="match status" value="1"/>
</dbReference>
<comment type="similarity">
    <text evidence="1">Belongs to the 'GDSL' lipolytic enzyme family.</text>
</comment>
<dbReference type="InterPro" id="IPR036514">
    <property type="entry name" value="SGNH_hydro_sf"/>
</dbReference>